<organism evidence="12 13">
    <name type="scientific">Egyptian fruit bat adenovirus</name>
    <dbReference type="NCBI Taxonomy" id="2849732"/>
    <lineage>
        <taxon>Viruses</taxon>
        <taxon>Varidnaviria</taxon>
        <taxon>Bamfordvirae</taxon>
        <taxon>Preplasmiviricota</taxon>
        <taxon>Polisuviricotina</taxon>
        <taxon>Pharingeaviricetes</taxon>
        <taxon>Rowavirales</taxon>
        <taxon>Adenoviridae</taxon>
        <taxon>Mastadenovirus</taxon>
        <taxon>Mastadenovirus aegyptiaci</taxon>
        <taxon>Bat mastadenovirus I</taxon>
    </lineage>
</organism>
<evidence type="ECO:0000256" key="4">
    <source>
        <dbReference type="ARBA" id="ARBA00022562"/>
    </source>
</evidence>
<accession>A0A344X9U5</accession>
<keyword evidence="5" id="KW-1188">Viral release from host cell</keyword>
<dbReference type="InterPro" id="IPR043053">
    <property type="entry name" value="Hex_IIIa_N"/>
</dbReference>
<dbReference type="Pfam" id="PF02455">
    <property type="entry name" value="Hex_IIIa"/>
    <property type="match status" value="1"/>
</dbReference>
<keyword evidence="3" id="KW-0167">Capsid protein</keyword>
<keyword evidence="9" id="KW-0231">Viral genome packaging</keyword>
<sequence>MQSPTAENQEWPSAFKRILGLTRNSPHFLSQPKANRFSTILETFVPSRKNPTYDKILDIVNALIKSKAIRADEGGVMFNALLERVAKYNSKNVQTNLDFLIGDVKEALAQKERKGLNQAMGSLVAFNSFLSTLPATVSKGQDDYVSFIGALKIYVVEVPQTDVYQSGPAFFLQTTRNGSHTVNLTKAFQNLQPLWGVKAPQTPSSSVSTLLTPNTRLLLLLIAPFTSPTSMSKESYIGHLLTLYRETIGHAHLNETTFKEITEVSRALGNENIDNLQSTLNFLLTKKKNNTPQVFSLTAEEERILRYVQQAASLYIQQGFNASAALDQTSANFEPSLYNRNREFINKLMDYLHRAASMYPDYFTNAVLNPKWLPPEGFYTGDFDFPEVTNGLLWDDFESVFLGQNQNERLSKEDPRQFETISSRNNDTSGSRLSLLSSVSTPQGAEGPLVRSRAQSFSLWDEPRPKNQEREFETLTQKLARWKTYKDEVEARKRQLQGDDDDIDGSGRPVPFFPMGTNSCW</sequence>
<evidence type="ECO:0000313" key="12">
    <source>
        <dbReference type="EMBL" id="AXE75627.1"/>
    </source>
</evidence>
<evidence type="ECO:0000256" key="6">
    <source>
        <dbReference type="ARBA" id="ARBA00022844"/>
    </source>
</evidence>
<keyword evidence="6" id="KW-0946">Virion</keyword>
<feature type="region of interest" description="Disordered" evidence="11">
    <location>
        <begin position="493"/>
        <end position="521"/>
    </location>
</feature>
<dbReference type="GO" id="GO:0098021">
    <property type="term" value="C:viral capsid, decoration"/>
    <property type="evidence" value="ECO:0007669"/>
    <property type="project" value="UniProtKB-KW"/>
</dbReference>
<comment type="subunit">
    <text evidence="10">Interacts with hexon proteins; this interaction tethers the peripentonal hexons to hexons situated in the facet. Interacts with the penton protein (via N-terminus). Interacts with packaging protein 3; this interaction is required to promote correct genome packaging.</text>
</comment>
<evidence type="ECO:0000256" key="2">
    <source>
        <dbReference type="ARBA" id="ARBA00022553"/>
    </source>
</evidence>
<evidence type="ECO:0000256" key="5">
    <source>
        <dbReference type="ARBA" id="ARBA00022612"/>
    </source>
</evidence>
<keyword evidence="2" id="KW-0597">Phosphoprotein</keyword>
<keyword evidence="8" id="KW-1232">Capsid decoration protein</keyword>
<dbReference type="KEGG" id="vg:80528154"/>
<evidence type="ECO:0000256" key="7">
    <source>
        <dbReference type="ARBA" id="ARBA00022921"/>
    </source>
</evidence>
<keyword evidence="13" id="KW-1185">Reference proteome</keyword>
<keyword evidence="4" id="KW-1048">Host nucleus</keyword>
<dbReference type="Gene3D" id="1.20.120.1500">
    <property type="entry name" value="Pre-hexon-linking protein IIIa"/>
    <property type="match status" value="1"/>
</dbReference>
<keyword evidence="7" id="KW-0426">Late protein</keyword>
<evidence type="ECO:0000256" key="1">
    <source>
        <dbReference type="ARBA" id="ARBA00010762"/>
    </source>
</evidence>
<feature type="compositionally biased region" description="Polar residues" evidence="11">
    <location>
        <begin position="419"/>
        <end position="428"/>
    </location>
</feature>
<feature type="region of interest" description="Disordered" evidence="11">
    <location>
        <begin position="408"/>
        <end position="432"/>
    </location>
</feature>
<comment type="similarity">
    <text evidence="1">Belongs to the adenoviridae hexon-linking protein IIIa family.</text>
</comment>
<name>A0A344X9U5_9ADEN</name>
<reference evidence="12 13" key="1">
    <citation type="journal article" date="2018" name="Sci. Rep.">
        <title>A novel adenovirus isolated from the Egyptian fruit bat in South Africa is closely related to recent isolates from China.</title>
        <authorList>
            <person name="Jansen van Vuren P."/>
            <person name="Allam M."/>
            <person name="Wiley M.R."/>
            <person name="Ismail A."/>
            <person name="Storm N."/>
            <person name="Birkhead M."/>
            <person name="Markotter W."/>
            <person name="Palacios G."/>
            <person name="Paweska J.T."/>
        </authorList>
    </citation>
    <scope>NUCLEOTIDE SEQUENCE [LARGE SCALE GENOMIC DNA]</scope>
    <source>
        <strain evidence="12">3085</strain>
    </source>
</reference>
<evidence type="ECO:0000256" key="9">
    <source>
        <dbReference type="ARBA" id="ARBA00023219"/>
    </source>
</evidence>
<dbReference type="Proteomes" id="UP000319886">
    <property type="component" value="Segment"/>
</dbReference>
<evidence type="ECO:0000256" key="8">
    <source>
        <dbReference type="ARBA" id="ARBA00023093"/>
    </source>
</evidence>
<dbReference type="InterPro" id="IPR003479">
    <property type="entry name" value="Hex_IIIa"/>
</dbReference>
<evidence type="ECO:0000256" key="3">
    <source>
        <dbReference type="ARBA" id="ARBA00022561"/>
    </source>
</evidence>
<proteinExistence type="inferred from homology"/>
<evidence type="ECO:0000256" key="10">
    <source>
        <dbReference type="ARBA" id="ARBA00046738"/>
    </source>
</evidence>
<evidence type="ECO:0000313" key="13">
    <source>
        <dbReference type="Proteomes" id="UP000319886"/>
    </source>
</evidence>
<dbReference type="RefSeq" id="YP_010790743.1">
    <property type="nucleotide sequence ID" value="NC_075454.1"/>
</dbReference>
<protein>
    <submittedName>
        <fullName evidence="12">PIIIa</fullName>
    </submittedName>
</protein>
<dbReference type="EMBL" id="MG551742">
    <property type="protein sequence ID" value="AXE75627.1"/>
    <property type="molecule type" value="Genomic_DNA"/>
</dbReference>
<dbReference type="GeneID" id="80528154"/>
<evidence type="ECO:0000256" key="11">
    <source>
        <dbReference type="SAM" id="MobiDB-lite"/>
    </source>
</evidence>